<reference evidence="3 5" key="2">
    <citation type="journal article" date="2013" name="Nature">
        <title>Insights into bilaterian evolution from three spiralian genomes.</title>
        <authorList>
            <person name="Simakov O."/>
            <person name="Marletaz F."/>
            <person name="Cho S.J."/>
            <person name="Edsinger-Gonzales E."/>
            <person name="Havlak P."/>
            <person name="Hellsten U."/>
            <person name="Kuo D.H."/>
            <person name="Larsson T."/>
            <person name="Lv J."/>
            <person name="Arendt D."/>
            <person name="Savage R."/>
            <person name="Osoegawa K."/>
            <person name="de Jong P."/>
            <person name="Grimwood J."/>
            <person name="Chapman J.A."/>
            <person name="Shapiro H."/>
            <person name="Aerts A."/>
            <person name="Otillar R.P."/>
            <person name="Terry A.Y."/>
            <person name="Boore J.L."/>
            <person name="Grigoriev I.V."/>
            <person name="Lindberg D.R."/>
            <person name="Seaver E.C."/>
            <person name="Weisblat D.A."/>
            <person name="Putnam N.H."/>
            <person name="Rokhsar D.S."/>
        </authorList>
    </citation>
    <scope>NUCLEOTIDE SEQUENCE</scope>
    <source>
        <strain evidence="3 5">I ESC-2004</strain>
    </source>
</reference>
<dbReference type="EnsemblMetazoa" id="CapteT108200">
    <property type="protein sequence ID" value="CapteP108200"/>
    <property type="gene ID" value="CapteG108200"/>
</dbReference>
<reference evidence="5" key="1">
    <citation type="submission" date="2012-12" db="EMBL/GenBank/DDBJ databases">
        <authorList>
            <person name="Hellsten U."/>
            <person name="Grimwood J."/>
            <person name="Chapman J.A."/>
            <person name="Shapiro H."/>
            <person name="Aerts A."/>
            <person name="Otillar R.P."/>
            <person name="Terry A.Y."/>
            <person name="Boore J.L."/>
            <person name="Simakov O."/>
            <person name="Marletaz F."/>
            <person name="Cho S.-J."/>
            <person name="Edsinger-Gonzales E."/>
            <person name="Havlak P."/>
            <person name="Kuo D.-H."/>
            <person name="Larsson T."/>
            <person name="Lv J."/>
            <person name="Arendt D."/>
            <person name="Savage R."/>
            <person name="Osoegawa K."/>
            <person name="de Jong P."/>
            <person name="Lindberg D.R."/>
            <person name="Seaver E.C."/>
            <person name="Weisblat D.A."/>
            <person name="Putnam N.H."/>
            <person name="Grigoriev I.V."/>
            <person name="Rokhsar D.S."/>
        </authorList>
    </citation>
    <scope>NUCLEOTIDE SEQUENCE</scope>
    <source>
        <strain evidence="5">I ESC-2004</strain>
    </source>
</reference>
<dbReference type="InterPro" id="IPR052223">
    <property type="entry name" value="Actin_Cytoskeleton_Reg"/>
</dbReference>
<organism evidence="3">
    <name type="scientific">Capitella teleta</name>
    <name type="common">Polychaete worm</name>
    <dbReference type="NCBI Taxonomy" id="283909"/>
    <lineage>
        <taxon>Eukaryota</taxon>
        <taxon>Metazoa</taxon>
        <taxon>Spiralia</taxon>
        <taxon>Lophotrochozoa</taxon>
        <taxon>Annelida</taxon>
        <taxon>Polychaeta</taxon>
        <taxon>Sedentaria</taxon>
        <taxon>Scolecida</taxon>
        <taxon>Capitellidae</taxon>
        <taxon>Capitella</taxon>
    </lineage>
</organism>
<feature type="coiled-coil region" evidence="1">
    <location>
        <begin position="17"/>
        <end position="62"/>
    </location>
</feature>
<keyword evidence="1" id="KW-0175">Coiled coil</keyword>
<keyword evidence="5" id="KW-1185">Reference proteome</keyword>
<evidence type="ECO:0000313" key="3">
    <source>
        <dbReference type="EMBL" id="ELT97175.1"/>
    </source>
</evidence>
<dbReference type="STRING" id="283909.R7U1W8"/>
<dbReference type="EMBL" id="KB308638">
    <property type="protein sequence ID" value="ELT97175.1"/>
    <property type="molecule type" value="Genomic_DNA"/>
</dbReference>
<name>R7U1W8_CAPTE</name>
<dbReference type="OrthoDB" id="9942268at2759"/>
<proteinExistence type="predicted"/>
<accession>R7U1W8</accession>
<protein>
    <submittedName>
        <fullName evidence="3 4">Uncharacterized protein</fullName>
    </submittedName>
</protein>
<dbReference type="HOGENOM" id="CLU_1788682_0_0_1"/>
<gene>
    <name evidence="3" type="ORF">CAPTEDRAFT_108200</name>
</gene>
<dbReference type="GO" id="GO:0051015">
    <property type="term" value="F:actin filament binding"/>
    <property type="evidence" value="ECO:0007669"/>
    <property type="project" value="TreeGrafter"/>
</dbReference>
<dbReference type="OMA" id="ESSHRRM"/>
<dbReference type="AlphaFoldDB" id="R7U1W8"/>
<reference evidence="4" key="3">
    <citation type="submission" date="2015-06" db="UniProtKB">
        <authorList>
            <consortium name="EnsemblMetazoa"/>
        </authorList>
    </citation>
    <scope>IDENTIFICATION</scope>
</reference>
<dbReference type="PANTHER" id="PTHR17271:SF1">
    <property type="entry name" value="PROTEIN OUTSPREAD"/>
    <property type="match status" value="1"/>
</dbReference>
<evidence type="ECO:0000256" key="2">
    <source>
        <dbReference type="SAM" id="MobiDB-lite"/>
    </source>
</evidence>
<feature type="region of interest" description="Disordered" evidence="2">
    <location>
        <begin position="126"/>
        <end position="145"/>
    </location>
</feature>
<dbReference type="EMBL" id="AMQN01002200">
    <property type="status" value="NOT_ANNOTATED_CDS"/>
    <property type="molecule type" value="Genomic_DNA"/>
</dbReference>
<evidence type="ECO:0000313" key="4">
    <source>
        <dbReference type="EnsemblMetazoa" id="CapteP108200"/>
    </source>
</evidence>
<evidence type="ECO:0000256" key="1">
    <source>
        <dbReference type="SAM" id="Coils"/>
    </source>
</evidence>
<evidence type="ECO:0000313" key="5">
    <source>
        <dbReference type="Proteomes" id="UP000014760"/>
    </source>
</evidence>
<sequence>MKEIYDKGFSSMERSHQRVLMQMRKAHKQELESLRQEKEQLLAEETRATQAALDAMRKAQEEELRRERDKFLGIIAKTYSQTELEALQTQHESVEDMELLQWEMKQLMEQYSLRCLENAALHQRMEHQTSALQQSRSHSHTLKDK</sequence>
<dbReference type="PANTHER" id="PTHR17271">
    <property type="entry name" value="PLECKSTRIN HOMOLOGY PH DOMAIN-CONTAINING PROTEIN"/>
    <property type="match status" value="1"/>
</dbReference>
<dbReference type="Proteomes" id="UP000014760">
    <property type="component" value="Unassembled WGS sequence"/>
</dbReference>
<dbReference type="GO" id="GO:0015629">
    <property type="term" value="C:actin cytoskeleton"/>
    <property type="evidence" value="ECO:0007669"/>
    <property type="project" value="TreeGrafter"/>
</dbReference>